<dbReference type="InterPro" id="IPR050301">
    <property type="entry name" value="NTE"/>
</dbReference>
<organism evidence="6 7">
    <name type="scientific">Copranaerobaculum intestinale</name>
    <dbReference type="NCBI Taxonomy" id="2692629"/>
    <lineage>
        <taxon>Bacteria</taxon>
        <taxon>Bacillati</taxon>
        <taxon>Bacillota</taxon>
        <taxon>Erysipelotrichia</taxon>
        <taxon>Erysipelotrichales</taxon>
        <taxon>Erysipelotrichaceae</taxon>
        <taxon>Copranaerobaculum</taxon>
    </lineage>
</organism>
<dbReference type="GO" id="GO:0016787">
    <property type="term" value="F:hydrolase activity"/>
    <property type="evidence" value="ECO:0007669"/>
    <property type="project" value="UniProtKB-UniRule"/>
</dbReference>
<reference evidence="6 7" key="1">
    <citation type="submission" date="2019-12" db="EMBL/GenBank/DDBJ databases">
        <authorList>
            <person name="Yang R."/>
        </authorList>
    </citation>
    <scope>NUCLEOTIDE SEQUENCE [LARGE SCALE GENOMIC DNA]</scope>
    <source>
        <strain evidence="6 7">DONG20-135</strain>
    </source>
</reference>
<feature type="short sequence motif" description="GXSXG" evidence="4">
    <location>
        <begin position="37"/>
        <end position="41"/>
    </location>
</feature>
<dbReference type="Pfam" id="PF19890">
    <property type="entry name" value="DUF6363"/>
    <property type="match status" value="1"/>
</dbReference>
<gene>
    <name evidence="6" type="ORF">GSF08_01930</name>
</gene>
<evidence type="ECO:0000256" key="4">
    <source>
        <dbReference type="PROSITE-ProRule" id="PRU01161"/>
    </source>
</evidence>
<dbReference type="Pfam" id="PF01734">
    <property type="entry name" value="Patatin"/>
    <property type="match status" value="1"/>
</dbReference>
<feature type="active site" description="Proton acceptor" evidence="4">
    <location>
        <position position="159"/>
    </location>
</feature>
<protein>
    <submittedName>
        <fullName evidence="6">Patatin family protein</fullName>
    </submittedName>
</protein>
<name>A0A6N8U5V8_9FIRM</name>
<dbReference type="AlphaFoldDB" id="A0A6N8U5V8"/>
<evidence type="ECO:0000313" key="7">
    <source>
        <dbReference type="Proteomes" id="UP000434036"/>
    </source>
</evidence>
<feature type="domain" description="PNPLA" evidence="5">
    <location>
        <begin position="6"/>
        <end position="172"/>
    </location>
</feature>
<evidence type="ECO:0000313" key="6">
    <source>
        <dbReference type="EMBL" id="MXQ72704.1"/>
    </source>
</evidence>
<keyword evidence="3 4" id="KW-0443">Lipid metabolism</keyword>
<keyword evidence="2 4" id="KW-0442">Lipid degradation</keyword>
<dbReference type="CDD" id="cd07208">
    <property type="entry name" value="Pat_hypo_Ecoli_yjju_like"/>
    <property type="match status" value="1"/>
</dbReference>
<dbReference type="Proteomes" id="UP000434036">
    <property type="component" value="Unassembled WGS sequence"/>
</dbReference>
<evidence type="ECO:0000259" key="5">
    <source>
        <dbReference type="PROSITE" id="PS51635"/>
    </source>
</evidence>
<evidence type="ECO:0000256" key="1">
    <source>
        <dbReference type="ARBA" id="ARBA00022801"/>
    </source>
</evidence>
<keyword evidence="1 4" id="KW-0378">Hydrolase</keyword>
<feature type="short sequence motif" description="DGA/G" evidence="4">
    <location>
        <begin position="159"/>
        <end position="161"/>
    </location>
</feature>
<evidence type="ECO:0000256" key="3">
    <source>
        <dbReference type="ARBA" id="ARBA00023098"/>
    </source>
</evidence>
<dbReference type="InterPro" id="IPR002641">
    <property type="entry name" value="PNPLA_dom"/>
</dbReference>
<proteinExistence type="predicted"/>
<dbReference type="SUPFAM" id="SSF52151">
    <property type="entry name" value="FabD/lysophospholipase-like"/>
    <property type="match status" value="1"/>
</dbReference>
<dbReference type="RefSeq" id="WP_160624187.1">
    <property type="nucleotide sequence ID" value="NZ_WUUQ01000001.1"/>
</dbReference>
<dbReference type="EMBL" id="WUUQ01000001">
    <property type="protein sequence ID" value="MXQ72704.1"/>
    <property type="molecule type" value="Genomic_DNA"/>
</dbReference>
<dbReference type="InterPro" id="IPR037483">
    <property type="entry name" value="YjjU-like"/>
</dbReference>
<keyword evidence="7" id="KW-1185">Reference proteome</keyword>
<comment type="caution">
    <text evidence="6">The sequence shown here is derived from an EMBL/GenBank/DDBJ whole genome shotgun (WGS) entry which is preliminary data.</text>
</comment>
<dbReference type="PANTHER" id="PTHR14226:SF25">
    <property type="entry name" value="PHOSPHOESTERASE"/>
    <property type="match status" value="1"/>
</dbReference>
<dbReference type="PROSITE" id="PS51635">
    <property type="entry name" value="PNPLA"/>
    <property type="match status" value="1"/>
</dbReference>
<dbReference type="Gene3D" id="3.40.1090.10">
    <property type="entry name" value="Cytosolic phospholipase A2 catalytic domain"/>
    <property type="match status" value="2"/>
</dbReference>
<dbReference type="GO" id="GO:0016042">
    <property type="term" value="P:lipid catabolic process"/>
    <property type="evidence" value="ECO:0007669"/>
    <property type="project" value="UniProtKB-UniRule"/>
</dbReference>
<evidence type="ECO:0000256" key="2">
    <source>
        <dbReference type="ARBA" id="ARBA00022963"/>
    </source>
</evidence>
<reference evidence="6 7" key="2">
    <citation type="submission" date="2020-01" db="EMBL/GenBank/DDBJ databases">
        <title>Clostridiaceae sp. nov. isolated from the gut of human by culturomics.</title>
        <authorList>
            <person name="Chang Y."/>
        </authorList>
    </citation>
    <scope>NUCLEOTIDE SEQUENCE [LARGE SCALE GENOMIC DNA]</scope>
    <source>
        <strain evidence="6 7">DONG20-135</strain>
    </source>
</reference>
<dbReference type="InterPro" id="IPR016035">
    <property type="entry name" value="Acyl_Trfase/lysoPLipase"/>
</dbReference>
<sequence length="287" mass="32943">MDKIGLVLEGGGMRGIYTAGVLDCLLDHEIETDGVIGVSAGACHATSYLSKQRERNFRVNTKYLKDKEYLSLHSLLKTGSLFGMDMLFNRIPHELEPYDYDTFNQSKSELIIVSTNIETGEPDYHVIKDMDKEIGYIQASSSLPLLAQYVEIDGKKLMDGGCSDSIPVQYMRSHGYPKNIVILTQHKDYRKGKNNLLPIIKHNYKEYPKLVDALANRHFQYNRTLDELQYLQRQGEVFIIQPSEPLSISRIEKNIDKLKKVYQLGYEDCEKQMKELKTFMTEEKAVV</sequence>
<feature type="active site" description="Nucleophile" evidence="4">
    <location>
        <position position="39"/>
    </location>
</feature>
<dbReference type="PANTHER" id="PTHR14226">
    <property type="entry name" value="NEUROPATHY TARGET ESTERASE/SWISS CHEESE D.MELANOGASTER"/>
    <property type="match status" value="1"/>
</dbReference>
<accession>A0A6N8U5V8</accession>
<dbReference type="InterPro" id="IPR045943">
    <property type="entry name" value="DUF6363"/>
</dbReference>
<feature type="short sequence motif" description="GXGXXG" evidence="4">
    <location>
        <begin position="10"/>
        <end position="15"/>
    </location>
</feature>